<dbReference type="AlphaFoldDB" id="A0A396INU1"/>
<gene>
    <name evidence="1" type="ORF">MtrunA17_Chr3g0097711</name>
</gene>
<dbReference type="EMBL" id="PSQE01000003">
    <property type="protein sequence ID" value="RHN66980.1"/>
    <property type="molecule type" value="Genomic_DNA"/>
</dbReference>
<dbReference type="Gramene" id="rna15107">
    <property type="protein sequence ID" value="RHN66980.1"/>
    <property type="gene ID" value="gene15107"/>
</dbReference>
<evidence type="ECO:0000313" key="1">
    <source>
        <dbReference type="EMBL" id="RHN66980.1"/>
    </source>
</evidence>
<sequence length="173" mass="19551">MGFNDSKENPVDFKCLAFHGCDIRRFYEAQGLLDYFKMLNGPTYQTLVRHFWVRASVYNKEAAKVEEAEKVLIDPSLEGKSREEMGLEPFVCTEIRSSIMGIPVHISEDIIAFLIIRESEGSYKGGIGNSKTSQWNEVVNLSMFNNLQLSIRFSSTSSSLEREQMCPDTSSGT</sequence>
<name>A0A396INU1_MEDTR</name>
<protein>
    <submittedName>
        <fullName evidence="1">Uncharacterized protein</fullName>
    </submittedName>
</protein>
<proteinExistence type="predicted"/>
<accession>A0A396INU1</accession>
<dbReference type="Proteomes" id="UP000265566">
    <property type="component" value="Chromosome 3"/>
</dbReference>
<organism evidence="1 2">
    <name type="scientific">Medicago truncatula</name>
    <name type="common">Barrel medic</name>
    <name type="synonym">Medicago tribuloides</name>
    <dbReference type="NCBI Taxonomy" id="3880"/>
    <lineage>
        <taxon>Eukaryota</taxon>
        <taxon>Viridiplantae</taxon>
        <taxon>Streptophyta</taxon>
        <taxon>Embryophyta</taxon>
        <taxon>Tracheophyta</taxon>
        <taxon>Spermatophyta</taxon>
        <taxon>Magnoliopsida</taxon>
        <taxon>eudicotyledons</taxon>
        <taxon>Gunneridae</taxon>
        <taxon>Pentapetalae</taxon>
        <taxon>rosids</taxon>
        <taxon>fabids</taxon>
        <taxon>Fabales</taxon>
        <taxon>Fabaceae</taxon>
        <taxon>Papilionoideae</taxon>
        <taxon>50 kb inversion clade</taxon>
        <taxon>NPAAA clade</taxon>
        <taxon>Hologalegina</taxon>
        <taxon>IRL clade</taxon>
        <taxon>Trifolieae</taxon>
        <taxon>Medicago</taxon>
    </lineage>
</organism>
<reference evidence="2" key="1">
    <citation type="journal article" date="2018" name="Nat. Plants">
        <title>Whole-genome landscape of Medicago truncatula symbiotic genes.</title>
        <authorList>
            <person name="Pecrix Y."/>
            <person name="Staton S.E."/>
            <person name="Sallet E."/>
            <person name="Lelandais-Briere C."/>
            <person name="Moreau S."/>
            <person name="Carrere S."/>
            <person name="Blein T."/>
            <person name="Jardinaud M.F."/>
            <person name="Latrasse D."/>
            <person name="Zouine M."/>
            <person name="Zahm M."/>
            <person name="Kreplak J."/>
            <person name="Mayjonade B."/>
            <person name="Satge C."/>
            <person name="Perez M."/>
            <person name="Cauet S."/>
            <person name="Marande W."/>
            <person name="Chantry-Darmon C."/>
            <person name="Lopez-Roques C."/>
            <person name="Bouchez O."/>
            <person name="Berard A."/>
            <person name="Debelle F."/>
            <person name="Munos S."/>
            <person name="Bendahmane A."/>
            <person name="Berges H."/>
            <person name="Niebel A."/>
            <person name="Buitink J."/>
            <person name="Frugier F."/>
            <person name="Benhamed M."/>
            <person name="Crespi M."/>
            <person name="Gouzy J."/>
            <person name="Gamas P."/>
        </authorList>
    </citation>
    <scope>NUCLEOTIDE SEQUENCE [LARGE SCALE GENOMIC DNA]</scope>
    <source>
        <strain evidence="2">cv. Jemalong A17</strain>
    </source>
</reference>
<comment type="caution">
    <text evidence="1">The sequence shown here is derived from an EMBL/GenBank/DDBJ whole genome shotgun (WGS) entry which is preliminary data.</text>
</comment>
<evidence type="ECO:0000313" key="2">
    <source>
        <dbReference type="Proteomes" id="UP000265566"/>
    </source>
</evidence>